<proteinExistence type="predicted"/>
<dbReference type="AlphaFoldDB" id="T0GMM7"/>
<dbReference type="InterPro" id="IPR011032">
    <property type="entry name" value="GroES-like_sf"/>
</dbReference>
<sequence length="378" mass="40011">MNMPAADANRVLRVARPIDGLPVAEDFAVEPLPMPEIGDRELLVRTIYISIAPGVRPLLPYKGEAPDVAQGAGAGRVGGADDDVPNPTRIGIGERMRSGIVPSMSKFAGGTVGEVIQSRHPDYAPGDFVFGGRYCQLYEAIHGDASIKLDPAQLPIEADLGLLGRSAFTGWCGYRRVADPKAGETIVVSSAAGAVGMMVVQLAKREGLDVIGIASGASKCDFVQTLGARACIDRKAEDAGAALDRLAPAGVDIYFDNAGGFLQRPVFDRLKPFGRLIVCGMAAEYGGAEQSVLPTGTILGKRLRVQGFVVLDYEDDYPAFREEVVRLWREGSLAYRQQVYHGLEEVPQALADCLSGQSGGGKLLVQVSPDTSVGGRGP</sequence>
<dbReference type="Proteomes" id="UP000015525">
    <property type="component" value="Unassembled WGS sequence"/>
</dbReference>
<dbReference type="EMBL" id="ATHO01000149">
    <property type="protein sequence ID" value="EQB01937.1"/>
    <property type="molecule type" value="Genomic_DNA"/>
</dbReference>
<dbReference type="Gene3D" id="3.40.50.720">
    <property type="entry name" value="NAD(P)-binding Rossmann-like Domain"/>
    <property type="match status" value="1"/>
</dbReference>
<dbReference type="CDD" id="cd05288">
    <property type="entry name" value="PGDH"/>
    <property type="match status" value="1"/>
</dbReference>
<keyword evidence="1" id="KW-0560">Oxidoreductase</keyword>
<dbReference type="SUPFAM" id="SSF51735">
    <property type="entry name" value="NAD(P)-binding Rossmann-fold domains"/>
    <property type="match status" value="1"/>
</dbReference>
<dbReference type="PATRIC" id="fig|1329909.3.peg.3295"/>
<reference evidence="3 4" key="1">
    <citation type="journal article" date="2013" name="Genome Announc.">
        <title>Draft Genome Sequence of Sphingobium quisquiliarum Strain P25T, a Novel Hexachlorocyclohexane (HCH)-Degrading Bacterium Isolated from an HCH Dumpsite.</title>
        <authorList>
            <person name="Kumar Singh A."/>
            <person name="Sangwan N."/>
            <person name="Sharma A."/>
            <person name="Gupta V."/>
            <person name="Khurana J.P."/>
            <person name="Lal R."/>
        </authorList>
    </citation>
    <scope>NUCLEOTIDE SEQUENCE [LARGE SCALE GENOMIC DNA]</scope>
    <source>
        <strain evidence="3 4">P25</strain>
    </source>
</reference>
<dbReference type="GO" id="GO:0016628">
    <property type="term" value="F:oxidoreductase activity, acting on the CH-CH group of donors, NAD or NADP as acceptor"/>
    <property type="evidence" value="ECO:0007669"/>
    <property type="project" value="InterPro"/>
</dbReference>
<accession>T0GMM7</accession>
<dbReference type="RefSeq" id="WP_021239464.1">
    <property type="nucleotide sequence ID" value="NZ_ATHO01000149.1"/>
</dbReference>
<name>T0GMM7_9SPHN</name>
<dbReference type="Gene3D" id="3.90.180.10">
    <property type="entry name" value="Medium-chain alcohol dehydrogenases, catalytic domain"/>
    <property type="match status" value="1"/>
</dbReference>
<organism evidence="3 4">
    <name type="scientific">Sphingobium quisquiliarum P25</name>
    <dbReference type="NCBI Taxonomy" id="1329909"/>
    <lineage>
        <taxon>Bacteria</taxon>
        <taxon>Pseudomonadati</taxon>
        <taxon>Pseudomonadota</taxon>
        <taxon>Alphaproteobacteria</taxon>
        <taxon>Sphingomonadales</taxon>
        <taxon>Sphingomonadaceae</taxon>
        <taxon>Sphingobium</taxon>
    </lineage>
</organism>
<comment type="caution">
    <text evidence="3">The sequence shown here is derived from an EMBL/GenBank/DDBJ whole genome shotgun (WGS) entry which is preliminary data.</text>
</comment>
<dbReference type="InterPro" id="IPR036291">
    <property type="entry name" value="NAD(P)-bd_dom_sf"/>
</dbReference>
<protein>
    <recommendedName>
        <fullName evidence="2">Alcohol dehydrogenase-like C-terminal domain-containing protein</fullName>
    </recommendedName>
</protein>
<dbReference type="PANTHER" id="PTHR43205:SF7">
    <property type="entry name" value="PROSTAGLANDIN REDUCTASE 1"/>
    <property type="match status" value="1"/>
</dbReference>
<evidence type="ECO:0000256" key="1">
    <source>
        <dbReference type="ARBA" id="ARBA00023002"/>
    </source>
</evidence>
<feature type="domain" description="Alcohol dehydrogenase-like C-terminal" evidence="2">
    <location>
        <begin position="194"/>
        <end position="321"/>
    </location>
</feature>
<dbReference type="SUPFAM" id="SSF50129">
    <property type="entry name" value="GroES-like"/>
    <property type="match status" value="1"/>
</dbReference>
<gene>
    <name evidence="3" type="ORF">L288_17095</name>
</gene>
<keyword evidence="4" id="KW-1185">Reference proteome</keyword>
<dbReference type="PANTHER" id="PTHR43205">
    <property type="entry name" value="PROSTAGLANDIN REDUCTASE"/>
    <property type="match status" value="1"/>
</dbReference>
<dbReference type="InterPro" id="IPR045010">
    <property type="entry name" value="MDR_fam"/>
</dbReference>
<dbReference type="InterPro" id="IPR013149">
    <property type="entry name" value="ADH-like_C"/>
</dbReference>
<evidence type="ECO:0000313" key="3">
    <source>
        <dbReference type="EMBL" id="EQB01937.1"/>
    </source>
</evidence>
<evidence type="ECO:0000313" key="4">
    <source>
        <dbReference type="Proteomes" id="UP000015525"/>
    </source>
</evidence>
<evidence type="ECO:0000259" key="2">
    <source>
        <dbReference type="Pfam" id="PF00107"/>
    </source>
</evidence>
<dbReference type="Pfam" id="PF00107">
    <property type="entry name" value="ADH_zinc_N"/>
    <property type="match status" value="1"/>
</dbReference>
<dbReference type="FunFam" id="3.40.50.720:FF:000121">
    <property type="entry name" value="Prostaglandin reductase 2"/>
    <property type="match status" value="1"/>
</dbReference>